<evidence type="ECO:0000256" key="14">
    <source>
        <dbReference type="ARBA" id="ARBA00029435"/>
    </source>
</evidence>
<sequence>MVVENGNVKEAKPKKRESKAYPAVFEKHGYEFGGPLGAFGVTFGLPILVYLSTFLCNDVSGCPVPSLLNPSTITFEKLKRETPWPEEGFAGLFDFKVSAWVLAYFGLLLVLQLILPGVEVEGVKLACGGKHKYKFNTFTTSLLVLSSIGIGTAIQGTQFPLWPFIWDNLIQIITACNLISFGLAFWVYVRSFSVPHNGPNPTNRELAPGGQSGNILYDFFIGRELNPRVDIPRSIPVIGGQTIDVKIWCELRPGMLGYIILNLAFCVRQYSTYGHVSDSLILITLFQALYVLDAMFMEPAILTTIDVIMDGFGFMLAFGDLVWLPFIYSLQARYLAVYPVDLGPIGIAGILAVQGLGYFIFRSANNEKNRFRTNPNDPKVAHLKYIETRTGSRLITSGWWGRARHINYLGDWIMSWSYSLPTGIAGYLIHQTINPSTGEVSRVVEQGPARGWGMIATYFYILYFAVLLIHREGRDEEKCKKKYGKDWDRYTSIVRSRIVPGIY</sequence>
<evidence type="ECO:0000256" key="4">
    <source>
        <dbReference type="ARBA" id="ARBA00022692"/>
    </source>
</evidence>
<feature type="transmembrane region" description="Helical" evidence="15">
    <location>
        <begin position="308"/>
        <end position="330"/>
    </location>
</feature>
<feature type="transmembrane region" description="Helical" evidence="15">
    <location>
        <begin position="135"/>
        <end position="157"/>
    </location>
</feature>
<keyword evidence="6 15" id="KW-0752">Steroid biosynthesis</keyword>
<keyword evidence="9 15" id="KW-0756">Sterol biosynthesis</keyword>
<keyword evidence="8 15" id="KW-0560">Oxidoreductase</keyword>
<evidence type="ECO:0000256" key="5">
    <source>
        <dbReference type="ARBA" id="ARBA00022857"/>
    </source>
</evidence>
<evidence type="ECO:0000256" key="8">
    <source>
        <dbReference type="ARBA" id="ARBA00023002"/>
    </source>
</evidence>
<evidence type="ECO:0000313" key="16">
    <source>
        <dbReference type="EMBL" id="KKY13932.1"/>
    </source>
</evidence>
<comment type="pathway">
    <text evidence="14">Steroid metabolism; ergosterol biosynthesis.</text>
</comment>
<evidence type="ECO:0000256" key="1">
    <source>
        <dbReference type="ARBA" id="ARBA00004477"/>
    </source>
</evidence>
<keyword evidence="7 15" id="KW-1133">Transmembrane helix</keyword>
<dbReference type="AlphaFoldDB" id="A0A0G2DSG8"/>
<comment type="subcellular location">
    <subcellularLocation>
        <location evidence="1">Endoplasmic reticulum membrane</location>
        <topology evidence="1">Multi-pass membrane protein</topology>
    </subcellularLocation>
</comment>
<dbReference type="Gene3D" id="1.20.120.1630">
    <property type="match status" value="1"/>
</dbReference>
<evidence type="ECO:0000256" key="9">
    <source>
        <dbReference type="ARBA" id="ARBA00023011"/>
    </source>
</evidence>
<protein>
    <recommendedName>
        <fullName evidence="15">Delta(14)-sterol reductase</fullName>
    </recommendedName>
    <alternativeName>
        <fullName evidence="15">C-14 sterol reductase</fullName>
    </alternativeName>
    <alternativeName>
        <fullName evidence="15">Sterol C14-reductase</fullName>
    </alternativeName>
</protein>
<evidence type="ECO:0000256" key="12">
    <source>
        <dbReference type="ARBA" id="ARBA00023166"/>
    </source>
</evidence>
<dbReference type="Proteomes" id="UP000053317">
    <property type="component" value="Unassembled WGS sequence"/>
</dbReference>
<comment type="similarity">
    <text evidence="2 15">Belongs to the ERG4/ERG24 family.</text>
</comment>
<keyword evidence="17" id="KW-1185">Reference proteome</keyword>
<dbReference type="GO" id="GO:0005789">
    <property type="term" value="C:endoplasmic reticulum membrane"/>
    <property type="evidence" value="ECO:0007669"/>
    <property type="project" value="UniProtKB-SubCell"/>
</dbReference>
<evidence type="ECO:0000256" key="7">
    <source>
        <dbReference type="ARBA" id="ARBA00022989"/>
    </source>
</evidence>
<organism evidence="16 17">
    <name type="scientific">Phaeomoniella chlamydospora</name>
    <name type="common">Phaeoacremonium chlamydosporum</name>
    <dbReference type="NCBI Taxonomy" id="158046"/>
    <lineage>
        <taxon>Eukaryota</taxon>
        <taxon>Fungi</taxon>
        <taxon>Dikarya</taxon>
        <taxon>Ascomycota</taxon>
        <taxon>Pezizomycotina</taxon>
        <taxon>Eurotiomycetes</taxon>
        <taxon>Chaetothyriomycetidae</taxon>
        <taxon>Phaeomoniellales</taxon>
        <taxon>Phaeomoniellaceae</taxon>
        <taxon>Phaeomoniella</taxon>
    </lineage>
</organism>
<evidence type="ECO:0000256" key="15">
    <source>
        <dbReference type="RuleBase" id="RU369120"/>
    </source>
</evidence>
<evidence type="ECO:0000256" key="10">
    <source>
        <dbReference type="ARBA" id="ARBA00023098"/>
    </source>
</evidence>
<keyword evidence="3 15" id="KW-0444">Lipid biosynthesis</keyword>
<keyword evidence="5" id="KW-0521">NADP</keyword>
<dbReference type="EMBL" id="LCWF01000248">
    <property type="protein sequence ID" value="KKY13932.1"/>
    <property type="molecule type" value="Genomic_DNA"/>
</dbReference>
<feature type="transmembrane region" description="Helical" evidence="15">
    <location>
        <begin position="97"/>
        <end position="115"/>
    </location>
</feature>
<evidence type="ECO:0000256" key="6">
    <source>
        <dbReference type="ARBA" id="ARBA00022955"/>
    </source>
</evidence>
<evidence type="ECO:0000256" key="2">
    <source>
        <dbReference type="ARBA" id="ARBA00005402"/>
    </source>
</evidence>
<dbReference type="InterPro" id="IPR001171">
    <property type="entry name" value="ERG24_DHCR-like"/>
</dbReference>
<reference evidence="16 17" key="1">
    <citation type="submission" date="2015-05" db="EMBL/GenBank/DDBJ databases">
        <title>Distinctive expansion of gene families associated with plant cell wall degradation and secondary metabolism in the genomes of grapevine trunk pathogens.</title>
        <authorList>
            <person name="Lawrence D.P."/>
            <person name="Travadon R."/>
            <person name="Rolshausen P.E."/>
            <person name="Baumgartner K."/>
        </authorList>
    </citation>
    <scope>NUCLEOTIDE SEQUENCE [LARGE SCALE GENOMIC DNA]</scope>
    <source>
        <strain evidence="16">UCRPC4</strain>
    </source>
</reference>
<keyword evidence="10 15" id="KW-0443">Lipid metabolism</keyword>
<feature type="transmembrane region" description="Helical" evidence="15">
    <location>
        <begin position="449"/>
        <end position="470"/>
    </location>
</feature>
<feature type="transmembrane region" description="Helical" evidence="15">
    <location>
        <begin position="342"/>
        <end position="361"/>
    </location>
</feature>
<accession>A0A0G2DSG8</accession>
<gene>
    <name evidence="16" type="ORF">UCRPC4_g06898</name>
</gene>
<evidence type="ECO:0000256" key="11">
    <source>
        <dbReference type="ARBA" id="ARBA00023136"/>
    </source>
</evidence>
<evidence type="ECO:0000256" key="13">
    <source>
        <dbReference type="ARBA" id="ARBA00023221"/>
    </source>
</evidence>
<evidence type="ECO:0000256" key="3">
    <source>
        <dbReference type="ARBA" id="ARBA00022516"/>
    </source>
</evidence>
<keyword evidence="11 15" id="KW-0472">Membrane</keyword>
<dbReference type="PROSITE" id="PS01018">
    <property type="entry name" value="STEROL_REDUCT_2"/>
    <property type="match status" value="1"/>
</dbReference>
<keyword evidence="13 15" id="KW-0753">Steroid metabolism</keyword>
<dbReference type="GO" id="GO:0006696">
    <property type="term" value="P:ergosterol biosynthetic process"/>
    <property type="evidence" value="ECO:0007669"/>
    <property type="project" value="EnsemblFungi"/>
</dbReference>
<comment type="caution">
    <text evidence="16">The sequence shown here is derived from an EMBL/GenBank/DDBJ whole genome shotgun (WGS) entry which is preliminary data.</text>
</comment>
<dbReference type="GO" id="GO:0050613">
    <property type="term" value="F:Delta14-sterol reductase activity"/>
    <property type="evidence" value="ECO:0007669"/>
    <property type="project" value="EnsemblFungi"/>
</dbReference>
<dbReference type="FunFam" id="1.20.120.1630:FF:000008">
    <property type="entry name" value="C-14 sterol reductase"/>
    <property type="match status" value="1"/>
</dbReference>
<dbReference type="Pfam" id="PF01222">
    <property type="entry name" value="ERG4_ERG24"/>
    <property type="match status" value="1"/>
</dbReference>
<dbReference type="PROSITE" id="PS01017">
    <property type="entry name" value="STEROL_REDUCT_1"/>
    <property type="match status" value="1"/>
</dbReference>
<dbReference type="InterPro" id="IPR018083">
    <property type="entry name" value="Sterol_reductase_CS"/>
</dbReference>
<dbReference type="PANTHER" id="PTHR21257:SF52">
    <property type="entry name" value="DELTA(14)-STEROL REDUCTASE TM7SF2"/>
    <property type="match status" value="1"/>
</dbReference>
<proteinExistence type="inferred from homology"/>
<name>A0A0G2DSG8_PHACM</name>
<feature type="transmembrane region" description="Helical" evidence="15">
    <location>
        <begin position="169"/>
        <end position="189"/>
    </location>
</feature>
<dbReference type="PANTHER" id="PTHR21257">
    <property type="entry name" value="DELTA(14)-STEROL REDUCTASE"/>
    <property type="match status" value="1"/>
</dbReference>
<keyword evidence="12 15" id="KW-1207">Sterol metabolism</keyword>
<keyword evidence="4 15" id="KW-0812">Transmembrane</keyword>
<reference evidence="16 17" key="2">
    <citation type="submission" date="2015-05" db="EMBL/GenBank/DDBJ databases">
        <authorList>
            <person name="Morales-Cruz A."/>
            <person name="Amrine K.C."/>
            <person name="Cantu D."/>
        </authorList>
    </citation>
    <scope>NUCLEOTIDE SEQUENCE [LARGE SCALE GENOMIC DNA]</scope>
    <source>
        <strain evidence="16">UCRPC4</strain>
    </source>
</reference>
<dbReference type="OrthoDB" id="10262235at2759"/>
<feature type="transmembrane region" description="Helical" evidence="15">
    <location>
        <begin position="409"/>
        <end position="429"/>
    </location>
</feature>
<evidence type="ECO:0000313" key="17">
    <source>
        <dbReference type="Proteomes" id="UP000053317"/>
    </source>
</evidence>